<evidence type="ECO:0000313" key="4">
    <source>
        <dbReference type="Proteomes" id="UP001596031"/>
    </source>
</evidence>
<evidence type="ECO:0000313" key="3">
    <source>
        <dbReference type="EMBL" id="MFC5513247.1"/>
    </source>
</evidence>
<feature type="chain" id="PRO_5046674699" evidence="1">
    <location>
        <begin position="24"/>
        <end position="255"/>
    </location>
</feature>
<dbReference type="Pfam" id="PF10988">
    <property type="entry name" value="DUF2807"/>
    <property type="match status" value="1"/>
</dbReference>
<accession>A0ABW0PNK0</accession>
<name>A0ABW0PNK0_9BURK</name>
<dbReference type="EMBL" id="JBHSMS010000063">
    <property type="protein sequence ID" value="MFC5513247.1"/>
    <property type="molecule type" value="Genomic_DNA"/>
</dbReference>
<keyword evidence="4" id="KW-1185">Reference proteome</keyword>
<comment type="caution">
    <text evidence="3">The sequence shown here is derived from an EMBL/GenBank/DDBJ whole genome shotgun (WGS) entry which is preliminary data.</text>
</comment>
<dbReference type="InterPro" id="IPR021255">
    <property type="entry name" value="DUF2807"/>
</dbReference>
<dbReference type="RefSeq" id="WP_379725052.1">
    <property type="nucleotide sequence ID" value="NZ_JBHSMS010000063.1"/>
</dbReference>
<feature type="domain" description="Putative auto-transporter adhesin head GIN" evidence="2">
    <location>
        <begin position="154"/>
        <end position="239"/>
    </location>
</feature>
<feature type="signal peptide" evidence="1">
    <location>
        <begin position="1"/>
        <end position="23"/>
    </location>
</feature>
<proteinExistence type="predicted"/>
<gene>
    <name evidence="3" type="ORF">ACFPOU_19280</name>
</gene>
<dbReference type="Proteomes" id="UP001596031">
    <property type="component" value="Unassembled WGS sequence"/>
</dbReference>
<organism evidence="3 4">
    <name type="scientific">Massilia jejuensis</name>
    <dbReference type="NCBI Taxonomy" id="648894"/>
    <lineage>
        <taxon>Bacteria</taxon>
        <taxon>Pseudomonadati</taxon>
        <taxon>Pseudomonadota</taxon>
        <taxon>Betaproteobacteria</taxon>
        <taxon>Burkholderiales</taxon>
        <taxon>Oxalobacteraceae</taxon>
        <taxon>Telluria group</taxon>
        <taxon>Massilia</taxon>
    </lineage>
</organism>
<evidence type="ECO:0000256" key="1">
    <source>
        <dbReference type="SAM" id="SignalP"/>
    </source>
</evidence>
<dbReference type="Gene3D" id="2.160.20.120">
    <property type="match status" value="1"/>
</dbReference>
<keyword evidence="1" id="KW-0732">Signal</keyword>
<evidence type="ECO:0000259" key="2">
    <source>
        <dbReference type="Pfam" id="PF10988"/>
    </source>
</evidence>
<reference evidence="4" key="1">
    <citation type="journal article" date="2019" name="Int. J. Syst. Evol. Microbiol.">
        <title>The Global Catalogue of Microorganisms (GCM) 10K type strain sequencing project: providing services to taxonomists for standard genome sequencing and annotation.</title>
        <authorList>
            <consortium name="The Broad Institute Genomics Platform"/>
            <consortium name="The Broad Institute Genome Sequencing Center for Infectious Disease"/>
            <person name="Wu L."/>
            <person name="Ma J."/>
        </authorList>
    </citation>
    <scope>NUCLEOTIDE SEQUENCE [LARGE SCALE GENOMIC DNA]</scope>
    <source>
        <strain evidence="4">CCUG 38813</strain>
    </source>
</reference>
<protein>
    <submittedName>
        <fullName evidence="3">GIN domain-containing protein</fullName>
    </submittedName>
</protein>
<sequence length="255" mass="26599">MSNCLKIGLAAFGLLALAGLASAAPDTVTETRPLEARVVRIKIDGMVDLRVRQGYPASLVLSGDPRWLASLTTVQSGDTVVIGSGTHEMRMQRKNGARAEIVLPNLREVSSGSVGTTEISGFKGDELELSLDGAGSMNANVDFRLINASLGGVGSMKLAGMNSERIMLDLQGAGYVTLLGRSQSLRAELAGLGSLDARQFSADAVTLELSGLGNATITAHQSANLNLSGMGSVTVYGKPLNRRASIDGLGKVNWK</sequence>